<reference evidence="1 2" key="1">
    <citation type="submission" date="2018-02" db="EMBL/GenBank/DDBJ databases">
        <title>The genomes of Aspergillus section Nigri reveals drivers in fungal speciation.</title>
        <authorList>
            <consortium name="DOE Joint Genome Institute"/>
            <person name="Vesth T.C."/>
            <person name="Nybo J."/>
            <person name="Theobald S."/>
            <person name="Brandl J."/>
            <person name="Frisvad J.C."/>
            <person name="Nielsen K.F."/>
            <person name="Lyhne E.K."/>
            <person name="Kogle M.E."/>
            <person name="Kuo A."/>
            <person name="Riley R."/>
            <person name="Clum A."/>
            <person name="Nolan M."/>
            <person name="Lipzen A."/>
            <person name="Salamov A."/>
            <person name="Henrissat B."/>
            <person name="Wiebenga A."/>
            <person name="De vries R.P."/>
            <person name="Grigoriev I.V."/>
            <person name="Mortensen U.H."/>
            <person name="Andersen M.R."/>
            <person name="Baker S.E."/>
        </authorList>
    </citation>
    <scope>NUCLEOTIDE SEQUENCE [LARGE SCALE GENOMIC DNA]</scope>
    <source>
        <strain evidence="1 2">CBS 121593</strain>
    </source>
</reference>
<dbReference type="VEuPathDB" id="FungiDB:BO80DRAFT_313732"/>
<dbReference type="OrthoDB" id="4364447at2759"/>
<dbReference type="STRING" id="1448316.A0A395GKY5"/>
<proteinExistence type="predicted"/>
<evidence type="ECO:0000313" key="1">
    <source>
        <dbReference type="EMBL" id="RAK96160.1"/>
    </source>
</evidence>
<dbReference type="RefSeq" id="XP_025570488.1">
    <property type="nucleotide sequence ID" value="XM_025715054.1"/>
</dbReference>
<protein>
    <submittedName>
        <fullName evidence="1">Uncharacterized protein</fullName>
    </submittedName>
</protein>
<organism evidence="1 2">
    <name type="scientific">Aspergillus ibericus CBS 121593</name>
    <dbReference type="NCBI Taxonomy" id="1448316"/>
    <lineage>
        <taxon>Eukaryota</taxon>
        <taxon>Fungi</taxon>
        <taxon>Dikarya</taxon>
        <taxon>Ascomycota</taxon>
        <taxon>Pezizomycotina</taxon>
        <taxon>Eurotiomycetes</taxon>
        <taxon>Eurotiomycetidae</taxon>
        <taxon>Eurotiales</taxon>
        <taxon>Aspergillaceae</taxon>
        <taxon>Aspergillus</taxon>
        <taxon>Aspergillus subgen. Circumdati</taxon>
    </lineage>
</organism>
<gene>
    <name evidence="1" type="ORF">BO80DRAFT_313732</name>
</gene>
<dbReference type="Proteomes" id="UP000249402">
    <property type="component" value="Unassembled WGS sequence"/>
</dbReference>
<dbReference type="EMBL" id="KZ824479">
    <property type="protein sequence ID" value="RAK96160.1"/>
    <property type="molecule type" value="Genomic_DNA"/>
</dbReference>
<keyword evidence="2" id="KW-1185">Reference proteome</keyword>
<sequence length="70" mass="8398">PTHLYSLTEWKVTLNRKTVIKDTEQDLVLVPEFYWRLFLQPKLRENLCLKYPHKKIALDDTSIVVTVSRR</sequence>
<accession>A0A395GKY5</accession>
<name>A0A395GKY5_9EURO</name>
<dbReference type="GeneID" id="37219919"/>
<feature type="non-terminal residue" evidence="1">
    <location>
        <position position="1"/>
    </location>
</feature>
<dbReference type="AlphaFoldDB" id="A0A395GKY5"/>
<evidence type="ECO:0000313" key="2">
    <source>
        <dbReference type="Proteomes" id="UP000249402"/>
    </source>
</evidence>
<feature type="non-terminal residue" evidence="1">
    <location>
        <position position="70"/>
    </location>
</feature>